<evidence type="ECO:0000256" key="1">
    <source>
        <dbReference type="ARBA" id="ARBA00004496"/>
    </source>
</evidence>
<dbReference type="PROSITE" id="PS51898">
    <property type="entry name" value="TYR_RECOMBINASE"/>
    <property type="match status" value="1"/>
</dbReference>
<evidence type="ECO:0000256" key="9">
    <source>
        <dbReference type="ARBA" id="ARBA00023306"/>
    </source>
</evidence>
<feature type="active site" evidence="10">
    <location>
        <position position="266"/>
    </location>
</feature>
<comment type="subcellular location">
    <subcellularLocation>
        <location evidence="1 10">Cytoplasm</location>
    </subcellularLocation>
</comment>
<dbReference type="Gene3D" id="1.10.443.10">
    <property type="entry name" value="Intergrase catalytic core"/>
    <property type="match status" value="1"/>
</dbReference>
<feature type="active site" evidence="10">
    <location>
        <position position="146"/>
    </location>
</feature>
<dbReference type="HAMAP" id="MF_01808">
    <property type="entry name" value="Recomb_XerC_XerD"/>
    <property type="match status" value="1"/>
</dbReference>
<dbReference type="GO" id="GO:0006313">
    <property type="term" value="P:DNA transposition"/>
    <property type="evidence" value="ECO:0007669"/>
    <property type="project" value="UniProtKB-UniRule"/>
</dbReference>
<sequence length="294" mass="33828">MNNIVENFVTYLKDEKKLSSNTLESYGRDLRQFGEFLKERNRLSYTDVNKTTIITYLLYLQKKGRATSTISRNLASIRALYQYLLNNGIIENDPTINLESPKSEKKLPCVLSLSEVERLINQPDPDSAMGARDKAMLELLYATGIRVSELVRLDIIDVKLDMDFIKCRGNHDKERIVPLGSMAKKAIENYSSIYRDKLAKGDEKALFVNYYGKRLTRQGFWKIVKRYTKAAKINKKITPHTLRHSFATHLIQNGADLKSVQEMLGHSDISTTQIYMQLTKNKIKDVYNKAHPRA</sequence>
<evidence type="ECO:0000313" key="13">
    <source>
        <dbReference type="EMBL" id="SKC72446.1"/>
    </source>
</evidence>
<evidence type="ECO:0000259" key="11">
    <source>
        <dbReference type="PROSITE" id="PS51898"/>
    </source>
</evidence>
<feature type="active site" description="O-(3'-phospho-DNA)-tyrosine intermediate" evidence="10">
    <location>
        <position position="275"/>
    </location>
</feature>
<evidence type="ECO:0000256" key="6">
    <source>
        <dbReference type="ARBA" id="ARBA00022908"/>
    </source>
</evidence>
<dbReference type="InterPro" id="IPR002104">
    <property type="entry name" value="Integrase_catalytic"/>
</dbReference>
<evidence type="ECO:0000256" key="8">
    <source>
        <dbReference type="ARBA" id="ARBA00023172"/>
    </source>
</evidence>
<dbReference type="AlphaFoldDB" id="A0A1T5L8T5"/>
<comment type="similarity">
    <text evidence="10">Belongs to the 'phage' integrase family. XerC subfamily.</text>
</comment>
<dbReference type="PROSITE" id="PS51900">
    <property type="entry name" value="CB"/>
    <property type="match status" value="1"/>
</dbReference>
<evidence type="ECO:0000259" key="12">
    <source>
        <dbReference type="PROSITE" id="PS51900"/>
    </source>
</evidence>
<dbReference type="Pfam" id="PF02899">
    <property type="entry name" value="Phage_int_SAM_1"/>
    <property type="match status" value="1"/>
</dbReference>
<comment type="similarity">
    <text evidence="2">Belongs to the 'phage' integrase family. XerD subfamily.</text>
</comment>
<dbReference type="SUPFAM" id="SSF56349">
    <property type="entry name" value="DNA breaking-rejoining enzymes"/>
    <property type="match status" value="1"/>
</dbReference>
<accession>A0A1T5L8T5</accession>
<dbReference type="PANTHER" id="PTHR30349">
    <property type="entry name" value="PHAGE INTEGRASE-RELATED"/>
    <property type="match status" value="1"/>
</dbReference>
<dbReference type="GO" id="GO:0005737">
    <property type="term" value="C:cytoplasm"/>
    <property type="evidence" value="ECO:0007669"/>
    <property type="project" value="UniProtKB-SubCell"/>
</dbReference>
<comment type="function">
    <text evidence="10">Site-specific tyrosine recombinase, which acts by catalyzing the cutting and rejoining of the recombining DNA molecules. The XerC-XerD complex is essential to convert dimers of the bacterial chromosome into monomers to permit their segregation at cell division. It also contributes to the segregational stability of plasmids.</text>
</comment>
<evidence type="ECO:0000256" key="3">
    <source>
        <dbReference type="ARBA" id="ARBA00022490"/>
    </source>
</evidence>
<comment type="caution">
    <text evidence="10">Lacks conserved residue(s) required for the propagation of feature annotation.</text>
</comment>
<comment type="subunit">
    <text evidence="10">Forms a cyclic heterotetrameric complex composed of two molecules of XerC and two molecules of XerD.</text>
</comment>
<keyword evidence="14" id="KW-1185">Reference proteome</keyword>
<dbReference type="InterPro" id="IPR004107">
    <property type="entry name" value="Integrase_SAM-like_N"/>
</dbReference>
<dbReference type="GO" id="GO:0003677">
    <property type="term" value="F:DNA binding"/>
    <property type="evidence" value="ECO:0007669"/>
    <property type="project" value="UniProtKB-UniRule"/>
</dbReference>
<dbReference type="Proteomes" id="UP000190285">
    <property type="component" value="Unassembled WGS sequence"/>
</dbReference>
<feature type="domain" description="Tyr recombinase" evidence="11">
    <location>
        <begin position="106"/>
        <end position="288"/>
    </location>
</feature>
<feature type="active site" evidence="10">
    <location>
        <position position="240"/>
    </location>
</feature>
<proteinExistence type="inferred from homology"/>
<dbReference type="InterPro" id="IPR023009">
    <property type="entry name" value="Tyrosine_recombinase_XerC/XerD"/>
</dbReference>
<dbReference type="InterPro" id="IPR011932">
    <property type="entry name" value="Recomb_XerD"/>
</dbReference>
<feature type="domain" description="Core-binding (CB)" evidence="12">
    <location>
        <begin position="1"/>
        <end position="85"/>
    </location>
</feature>
<evidence type="ECO:0000256" key="7">
    <source>
        <dbReference type="ARBA" id="ARBA00023125"/>
    </source>
</evidence>
<evidence type="ECO:0000256" key="5">
    <source>
        <dbReference type="ARBA" id="ARBA00022829"/>
    </source>
</evidence>
<dbReference type="GO" id="GO:0007059">
    <property type="term" value="P:chromosome segregation"/>
    <property type="evidence" value="ECO:0007669"/>
    <property type="project" value="UniProtKB-UniRule"/>
</dbReference>
<evidence type="ECO:0000256" key="4">
    <source>
        <dbReference type="ARBA" id="ARBA00022618"/>
    </source>
</evidence>
<dbReference type="NCBIfam" id="NF040815">
    <property type="entry name" value="recomb_XerA_Arch"/>
    <property type="match status" value="1"/>
</dbReference>
<keyword evidence="4 10" id="KW-0132">Cell division</keyword>
<gene>
    <name evidence="10" type="primary">xerC</name>
    <name evidence="13" type="ORF">SAMN02194393_02615</name>
</gene>
<dbReference type="CDD" id="cd00798">
    <property type="entry name" value="INT_XerDC_C"/>
    <property type="match status" value="1"/>
</dbReference>
<dbReference type="STRING" id="36842.SAMN02194393_02615"/>
<keyword evidence="6 10" id="KW-0229">DNA integration</keyword>
<keyword evidence="9 10" id="KW-0131">Cell cycle</keyword>
<protein>
    <recommendedName>
        <fullName evidence="10">Tyrosine recombinase XerC</fullName>
    </recommendedName>
</protein>
<dbReference type="InterPro" id="IPR011010">
    <property type="entry name" value="DNA_brk_join_enz"/>
</dbReference>
<reference evidence="13 14" key="1">
    <citation type="submission" date="2017-02" db="EMBL/GenBank/DDBJ databases">
        <authorList>
            <person name="Peterson S.W."/>
        </authorList>
    </citation>
    <scope>NUCLEOTIDE SEQUENCE [LARGE SCALE GENOMIC DNA]</scope>
    <source>
        <strain evidence="13 14">M1</strain>
    </source>
</reference>
<dbReference type="GO" id="GO:0009037">
    <property type="term" value="F:tyrosine-based site-specific recombinase activity"/>
    <property type="evidence" value="ECO:0007669"/>
    <property type="project" value="UniProtKB-UniRule"/>
</dbReference>
<keyword evidence="8 10" id="KW-0233">DNA recombination</keyword>
<dbReference type="InterPro" id="IPR013762">
    <property type="entry name" value="Integrase-like_cat_sf"/>
</dbReference>
<name>A0A1T5L8T5_9FIRM</name>
<evidence type="ECO:0000313" key="14">
    <source>
        <dbReference type="Proteomes" id="UP000190285"/>
    </source>
</evidence>
<dbReference type="EMBL" id="FUZT01000006">
    <property type="protein sequence ID" value="SKC72446.1"/>
    <property type="molecule type" value="Genomic_DNA"/>
</dbReference>
<dbReference type="InterPro" id="IPR010998">
    <property type="entry name" value="Integrase_recombinase_N"/>
</dbReference>
<dbReference type="PANTHER" id="PTHR30349:SF81">
    <property type="entry name" value="TYROSINE RECOMBINASE XERC"/>
    <property type="match status" value="1"/>
</dbReference>
<dbReference type="NCBIfam" id="TIGR02225">
    <property type="entry name" value="recomb_XerD"/>
    <property type="match status" value="1"/>
</dbReference>
<dbReference type="RefSeq" id="WP_079492144.1">
    <property type="nucleotide sequence ID" value="NZ_FUZT01000006.1"/>
</dbReference>
<dbReference type="NCBIfam" id="NF001399">
    <property type="entry name" value="PRK00283.1"/>
    <property type="match status" value="1"/>
</dbReference>
<keyword evidence="7 10" id="KW-0238">DNA-binding</keyword>
<dbReference type="Gene3D" id="1.10.150.130">
    <property type="match status" value="1"/>
</dbReference>
<evidence type="ECO:0000256" key="2">
    <source>
        <dbReference type="ARBA" id="ARBA00010450"/>
    </source>
</evidence>
<organism evidence="13 14">
    <name type="scientific">Maledivibacter halophilus</name>
    <dbReference type="NCBI Taxonomy" id="36842"/>
    <lineage>
        <taxon>Bacteria</taxon>
        <taxon>Bacillati</taxon>
        <taxon>Bacillota</taxon>
        <taxon>Clostridia</taxon>
        <taxon>Peptostreptococcales</taxon>
        <taxon>Caminicellaceae</taxon>
        <taxon>Maledivibacter</taxon>
    </lineage>
</organism>
<feature type="active site" evidence="10">
    <location>
        <position position="243"/>
    </location>
</feature>
<dbReference type="GO" id="GO:0051301">
    <property type="term" value="P:cell division"/>
    <property type="evidence" value="ECO:0007669"/>
    <property type="project" value="UniProtKB-KW"/>
</dbReference>
<dbReference type="OrthoDB" id="9801717at2"/>
<dbReference type="Pfam" id="PF00589">
    <property type="entry name" value="Phage_integrase"/>
    <property type="match status" value="1"/>
</dbReference>
<keyword evidence="5 10" id="KW-0159">Chromosome partition</keyword>
<dbReference type="InterPro" id="IPR050090">
    <property type="entry name" value="Tyrosine_recombinase_XerCD"/>
</dbReference>
<evidence type="ECO:0000256" key="10">
    <source>
        <dbReference type="HAMAP-Rule" id="MF_01808"/>
    </source>
</evidence>
<dbReference type="InterPro" id="IPR044068">
    <property type="entry name" value="CB"/>
</dbReference>
<keyword evidence="3 10" id="KW-0963">Cytoplasm</keyword>